<evidence type="ECO:0000256" key="4">
    <source>
        <dbReference type="ARBA" id="ARBA00035393"/>
    </source>
</evidence>
<evidence type="ECO:0000256" key="7">
    <source>
        <dbReference type="SAM" id="MobiDB-lite"/>
    </source>
</evidence>
<comment type="catalytic activity">
    <reaction evidence="5 6">
        <text>queuosine 5'-phosphate + H2O = queuine + D-ribose 5-phosphate</text>
        <dbReference type="Rhea" id="RHEA:75387"/>
        <dbReference type="ChEBI" id="CHEBI:15377"/>
        <dbReference type="ChEBI" id="CHEBI:17433"/>
        <dbReference type="ChEBI" id="CHEBI:78346"/>
        <dbReference type="ChEBI" id="CHEBI:194371"/>
    </reaction>
    <physiologicalReaction direction="left-to-right" evidence="5 6">
        <dbReference type="Rhea" id="RHEA:75388"/>
    </physiologicalReaction>
</comment>
<dbReference type="PANTHER" id="PTHR21314">
    <property type="entry name" value="QUEUOSINE 5'-PHOSPHATE N-GLYCOSYLASE_HYDROLASE-RELATED"/>
    <property type="match status" value="1"/>
</dbReference>
<proteinExistence type="inferred from homology"/>
<dbReference type="Pfam" id="PF10343">
    <property type="entry name" value="Q_salvage"/>
    <property type="match status" value="1"/>
</dbReference>
<dbReference type="AlphaFoldDB" id="A0AAE1U3A7"/>
<comment type="similarity">
    <text evidence="2 6">Belongs to the QNG1 protein family.</text>
</comment>
<gene>
    <name evidence="8" type="ORF">Pmani_021352</name>
</gene>
<accession>A0AAE1U3A7</accession>
<dbReference type="Proteomes" id="UP001292094">
    <property type="component" value="Unassembled WGS sequence"/>
</dbReference>
<organism evidence="8 9">
    <name type="scientific">Petrolisthes manimaculis</name>
    <dbReference type="NCBI Taxonomy" id="1843537"/>
    <lineage>
        <taxon>Eukaryota</taxon>
        <taxon>Metazoa</taxon>
        <taxon>Ecdysozoa</taxon>
        <taxon>Arthropoda</taxon>
        <taxon>Crustacea</taxon>
        <taxon>Multicrustacea</taxon>
        <taxon>Malacostraca</taxon>
        <taxon>Eumalacostraca</taxon>
        <taxon>Eucarida</taxon>
        <taxon>Decapoda</taxon>
        <taxon>Pleocyemata</taxon>
        <taxon>Anomura</taxon>
        <taxon>Galatheoidea</taxon>
        <taxon>Porcellanidae</taxon>
        <taxon>Petrolisthes</taxon>
    </lineage>
</organism>
<evidence type="ECO:0000256" key="1">
    <source>
        <dbReference type="ARBA" id="ARBA00022801"/>
    </source>
</evidence>
<feature type="compositionally biased region" description="Low complexity" evidence="7">
    <location>
        <begin position="428"/>
        <end position="452"/>
    </location>
</feature>
<evidence type="ECO:0000256" key="2">
    <source>
        <dbReference type="ARBA" id="ARBA00035119"/>
    </source>
</evidence>
<dbReference type="PANTHER" id="PTHR21314:SF0">
    <property type="entry name" value="QUEUOSINE 5'-PHOSPHATE N-GLYCOSYLASE_HYDROLASE"/>
    <property type="match status" value="1"/>
</dbReference>
<protein>
    <recommendedName>
        <fullName evidence="3 6">Queuosine 5'-phosphate N-glycosylase/hydrolase</fullName>
        <ecNumber evidence="6">3.2.2.-</ecNumber>
    </recommendedName>
    <alternativeName>
        <fullName evidence="4 6">Queuosine-nucleotide N-glycosylase/hydrolase</fullName>
    </alternativeName>
</protein>
<dbReference type="GO" id="GO:0006400">
    <property type="term" value="P:tRNA modification"/>
    <property type="evidence" value="ECO:0007669"/>
    <property type="project" value="TreeGrafter"/>
</dbReference>
<evidence type="ECO:0000256" key="6">
    <source>
        <dbReference type="RuleBase" id="RU365002"/>
    </source>
</evidence>
<evidence type="ECO:0000256" key="3">
    <source>
        <dbReference type="ARBA" id="ARBA00035306"/>
    </source>
</evidence>
<evidence type="ECO:0000256" key="5">
    <source>
        <dbReference type="ARBA" id="ARBA00048204"/>
    </source>
</evidence>
<keyword evidence="9" id="KW-1185">Reference proteome</keyword>
<evidence type="ECO:0000313" key="9">
    <source>
        <dbReference type="Proteomes" id="UP001292094"/>
    </source>
</evidence>
<sequence>MLWPREAGEFIASKCKDVQINRDGVKKAAVTITQAVIDGNVKLETFTQNELFPLHKGLSEEELANWIFLVDSLNFNFWTPDGEPKFTVQWNGKTYKGYMAMVAAINRAIDEGKRIYDPKYYTSLSIDEVKHIFRSLTSSTMPLFEERLRVMKEVGETLLDKYEGSFAEVIKKCEKSGIRLVELVTNDFPSFNDTAEFEGQKVAMFKRAQIVVSDTWLLFRGQGLGAFLDIDELTMFADYRVPQALAYFGALEYSESLTQKLKKQTLFKSGDREEAKIRGCSIHAVELIVEEARKILREQGTNPAGLNSIKTDFFFWEYRIKNSQLLMKIPYHRIRLDKPQEVDDDPMDETDLAEKVSWGEAMGWLEKFVNWAERHPAFPVAMVMRGHLYYKDVSLLRQQSVKQADIRDMFKRAAKKAEAAGIIREAQAASTASNATAKSPASTASNATAKSPQPTPEPEPVAGPSRPLTIDDLLDLDDPPPYGGFSSDSD</sequence>
<dbReference type="EMBL" id="JAWZYT010002082">
    <property type="protein sequence ID" value="KAK4306846.1"/>
    <property type="molecule type" value="Genomic_DNA"/>
</dbReference>
<dbReference type="InterPro" id="IPR019438">
    <property type="entry name" value="Q_salvage"/>
</dbReference>
<reference evidence="8" key="1">
    <citation type="submission" date="2023-11" db="EMBL/GenBank/DDBJ databases">
        <title>Genome assemblies of two species of porcelain crab, Petrolisthes cinctipes and Petrolisthes manimaculis (Anomura: Porcellanidae).</title>
        <authorList>
            <person name="Angst P."/>
        </authorList>
    </citation>
    <scope>NUCLEOTIDE SEQUENCE</scope>
    <source>
        <strain evidence="8">PB745_02</strain>
        <tissue evidence="8">Gill</tissue>
    </source>
</reference>
<dbReference type="GO" id="GO:0016787">
    <property type="term" value="F:hydrolase activity"/>
    <property type="evidence" value="ECO:0007669"/>
    <property type="project" value="UniProtKB-KW"/>
</dbReference>
<comment type="function">
    <text evidence="6">Catalyzes the hydrolysis of queuosine 5'-phosphate, releasing the nucleobase queuine (q). Is required for salvage of queuine from exogenous queuosine (Q) that is imported and then converted to queuosine 5'-phosphate intracellularly.</text>
</comment>
<dbReference type="EC" id="3.2.2.-" evidence="6"/>
<evidence type="ECO:0000313" key="8">
    <source>
        <dbReference type="EMBL" id="KAK4306846.1"/>
    </source>
</evidence>
<feature type="region of interest" description="Disordered" evidence="7">
    <location>
        <begin position="427"/>
        <end position="490"/>
    </location>
</feature>
<keyword evidence="1 6" id="KW-0378">Hydrolase</keyword>
<comment type="caution">
    <text evidence="8">The sequence shown here is derived from an EMBL/GenBank/DDBJ whole genome shotgun (WGS) entry which is preliminary data.</text>
</comment>
<name>A0AAE1U3A7_9EUCA</name>